<dbReference type="AlphaFoldDB" id="A0A381WUS0"/>
<dbReference type="EMBL" id="UINC01012792">
    <property type="protein sequence ID" value="SVA55647.1"/>
    <property type="molecule type" value="Genomic_DNA"/>
</dbReference>
<protein>
    <submittedName>
        <fullName evidence="2">Uncharacterized protein</fullName>
    </submittedName>
</protein>
<sequence length="170" mass="19810">MEDTLMVHSKKEVLKILEKNKISNFTTPEDQIMMKLKTAKVETLESQKKELEDSMKFSRNQEYVRQEMDKIRAEGRKEESTTDTHKIIYEAEKRVAEEAKDVAVGKRIKAENLSEPLKDLLKEKEEYNMGNVNFLKEGKYIMCSKCLDNTPHIPAWGICQRCGTQYSDKL</sequence>
<keyword evidence="1" id="KW-0175">Coiled coil</keyword>
<evidence type="ECO:0000256" key="1">
    <source>
        <dbReference type="SAM" id="Coils"/>
    </source>
</evidence>
<proteinExistence type="predicted"/>
<reference evidence="2" key="1">
    <citation type="submission" date="2018-05" db="EMBL/GenBank/DDBJ databases">
        <authorList>
            <person name="Lanie J.A."/>
            <person name="Ng W.-L."/>
            <person name="Kazmierczak K.M."/>
            <person name="Andrzejewski T.M."/>
            <person name="Davidsen T.M."/>
            <person name="Wayne K.J."/>
            <person name="Tettelin H."/>
            <person name="Glass J.I."/>
            <person name="Rusch D."/>
            <person name="Podicherti R."/>
            <person name="Tsui H.-C.T."/>
            <person name="Winkler M.E."/>
        </authorList>
    </citation>
    <scope>NUCLEOTIDE SEQUENCE</scope>
</reference>
<organism evidence="2">
    <name type="scientific">marine metagenome</name>
    <dbReference type="NCBI Taxonomy" id="408172"/>
    <lineage>
        <taxon>unclassified sequences</taxon>
        <taxon>metagenomes</taxon>
        <taxon>ecological metagenomes</taxon>
    </lineage>
</organism>
<name>A0A381WUS0_9ZZZZ</name>
<accession>A0A381WUS0</accession>
<gene>
    <name evidence="2" type="ORF">METZ01_LOCUS108501</name>
</gene>
<evidence type="ECO:0000313" key="2">
    <source>
        <dbReference type="EMBL" id="SVA55647.1"/>
    </source>
</evidence>
<feature type="coiled-coil region" evidence="1">
    <location>
        <begin position="34"/>
        <end position="61"/>
    </location>
</feature>